<protein>
    <submittedName>
        <fullName evidence="1">Uncharacterized protein</fullName>
    </submittedName>
</protein>
<organism evidence="1 2">
    <name type="scientific">Marinihelvus fidelis</name>
    <dbReference type="NCBI Taxonomy" id="2613842"/>
    <lineage>
        <taxon>Bacteria</taxon>
        <taxon>Pseudomonadati</taxon>
        <taxon>Pseudomonadota</taxon>
        <taxon>Gammaproteobacteria</taxon>
        <taxon>Chromatiales</taxon>
        <taxon>Wenzhouxiangellaceae</taxon>
        <taxon>Marinihelvus</taxon>
    </lineage>
</organism>
<dbReference type="RefSeq" id="WP_150864568.1">
    <property type="nucleotide sequence ID" value="NZ_VYXP01000006.1"/>
</dbReference>
<evidence type="ECO:0000313" key="2">
    <source>
        <dbReference type="Proteomes" id="UP000325372"/>
    </source>
</evidence>
<evidence type="ECO:0000313" key="1">
    <source>
        <dbReference type="EMBL" id="KAA9130930.1"/>
    </source>
</evidence>
<name>A0A5N0T7J7_9GAMM</name>
<reference evidence="1 2" key="1">
    <citation type="submission" date="2019-09" db="EMBL/GenBank/DDBJ databases">
        <title>Wenzhouxiangella sp. Genome sequencing and assembly.</title>
        <authorList>
            <person name="Zhang R."/>
        </authorList>
    </citation>
    <scope>NUCLEOTIDE SEQUENCE [LARGE SCALE GENOMIC DNA]</scope>
    <source>
        <strain evidence="1 2">W260</strain>
    </source>
</reference>
<dbReference type="Proteomes" id="UP000325372">
    <property type="component" value="Unassembled WGS sequence"/>
</dbReference>
<dbReference type="EMBL" id="VYXP01000006">
    <property type="protein sequence ID" value="KAA9130930.1"/>
    <property type="molecule type" value="Genomic_DNA"/>
</dbReference>
<proteinExistence type="predicted"/>
<dbReference type="AlphaFoldDB" id="A0A5N0T7J7"/>
<sequence length="382" mass="40894">MAADHLPILIGVEIDAERLPEGAPRTTIDRNSAEQLLAHLATDLAALAPGARHCSLALSGALYDPTEILRPGYPVFAALAQLQKHAGDQGPRLLSVGADGERMPLDGLQPGSAVPRGALQLLALSLSGPADELELIAEEAEYRFLEEGQLSAHTAKAVEAHFRLATAHARFMTLTDMQAMLRLQLEHFGFLPLWELLQAALEQDDEPLEVRAAQGQQFQWTGDRVLARFETFDYWASHGGGAELPADEAALASAYGAWTRGYRQFLITLRAHDVPLEQHLPGSTTPLSGEFLLEDTGPVHGDDEIAGITEHSCDDTGMIAVSVIDDGRLLNYYPLAAAGVDALHARIRASSSGCGLSYPGTMVIDTASRRLAPDTLADSASA</sequence>
<comment type="caution">
    <text evidence="1">The sequence shown here is derived from an EMBL/GenBank/DDBJ whole genome shotgun (WGS) entry which is preliminary data.</text>
</comment>
<keyword evidence="2" id="KW-1185">Reference proteome</keyword>
<gene>
    <name evidence="1" type="ORF">F3N42_11280</name>
</gene>
<accession>A0A5N0T7J7</accession>